<sequence length="280" mass="32232">MIYFKLILCLFFHQLDASTEGEDLISKLPDDTLVDIICRLNLEEAARTSSLSSRWKHLWNFSTVLNFAAPRKLWKFPVITLLLTRAYLYTSSIEKHKTEIDERKNRYISWVNKVLELHRGSSINESRICFELGGSHETVITDWINTVIAKRVQKLELNLERCLGGDGKKYTFPQEWNNILETPHGLSGLKSLKSLSLVDVCVTRQALEIFIYNCPLLEQQIKLHVGNVPLLRDVSIGGEYGVRLKNLIGPVRTEKLSHSARHSSCIWTRIRILCDSQYAY</sequence>
<proteinExistence type="predicted"/>
<keyword evidence="2" id="KW-1185">Reference proteome</keyword>
<name>A0ACC0ZDG5_9ROSI</name>
<comment type="caution">
    <text evidence="1">The sequence shown here is derived from an EMBL/GenBank/DDBJ whole genome shotgun (WGS) entry which is preliminary data.</text>
</comment>
<dbReference type="Proteomes" id="UP001163603">
    <property type="component" value="Chromosome 2"/>
</dbReference>
<accession>A0ACC0ZDG5</accession>
<dbReference type="EMBL" id="CM047737">
    <property type="protein sequence ID" value="KAJ0048647.1"/>
    <property type="molecule type" value="Genomic_DNA"/>
</dbReference>
<organism evidence="1 2">
    <name type="scientific">Pistacia integerrima</name>
    <dbReference type="NCBI Taxonomy" id="434235"/>
    <lineage>
        <taxon>Eukaryota</taxon>
        <taxon>Viridiplantae</taxon>
        <taxon>Streptophyta</taxon>
        <taxon>Embryophyta</taxon>
        <taxon>Tracheophyta</taxon>
        <taxon>Spermatophyta</taxon>
        <taxon>Magnoliopsida</taxon>
        <taxon>eudicotyledons</taxon>
        <taxon>Gunneridae</taxon>
        <taxon>Pentapetalae</taxon>
        <taxon>rosids</taxon>
        <taxon>malvids</taxon>
        <taxon>Sapindales</taxon>
        <taxon>Anacardiaceae</taxon>
        <taxon>Pistacia</taxon>
    </lineage>
</organism>
<protein>
    <submittedName>
        <fullName evidence="1">Uncharacterized protein</fullName>
    </submittedName>
</protein>
<evidence type="ECO:0000313" key="1">
    <source>
        <dbReference type="EMBL" id="KAJ0048647.1"/>
    </source>
</evidence>
<reference evidence="2" key="1">
    <citation type="journal article" date="2023" name="G3 (Bethesda)">
        <title>Genome assembly and association tests identify interacting loci associated with vigor, precocity, and sex in interspecific pistachio rootstocks.</title>
        <authorList>
            <person name="Palmer W."/>
            <person name="Jacygrad E."/>
            <person name="Sagayaradj S."/>
            <person name="Cavanaugh K."/>
            <person name="Han R."/>
            <person name="Bertier L."/>
            <person name="Beede B."/>
            <person name="Kafkas S."/>
            <person name="Golino D."/>
            <person name="Preece J."/>
            <person name="Michelmore R."/>
        </authorList>
    </citation>
    <scope>NUCLEOTIDE SEQUENCE [LARGE SCALE GENOMIC DNA]</scope>
</reference>
<evidence type="ECO:0000313" key="2">
    <source>
        <dbReference type="Proteomes" id="UP001163603"/>
    </source>
</evidence>
<gene>
    <name evidence="1" type="ORF">Pint_15309</name>
</gene>